<dbReference type="InterPro" id="IPR036869">
    <property type="entry name" value="J_dom_sf"/>
</dbReference>
<proteinExistence type="predicted"/>
<evidence type="ECO:0000256" key="4">
    <source>
        <dbReference type="ARBA" id="ARBA00023069"/>
    </source>
</evidence>
<evidence type="ECO:0000256" key="5">
    <source>
        <dbReference type="ARBA" id="ARBA00023186"/>
    </source>
</evidence>
<dbReference type="InParanoid" id="A0A6P9DG66"/>
<sequence>MGQDYYAVLELNRNAKDADIKKAYRKLALKYHPLKNQEPWAPGKFKQLAEAYDVLSDPVKKAVYDKFAEEGLKGGIPLEFGIDTPWTEGYVFHGNPEKVYRQFFGGDNPFAEFYTGEGAEVNMAFGGLRGRGVKKQDLPIERDLYLSLEDLFFGCTKKIKISRRVMNEDGHASTIKDKILTIDVQPGWKPGTKITFKEEGDQGPNIIPADIIFIVKEKLHPRFKREDDNLIYVASIPLGKALIGCTVDVRTLDERLLNIPINDIVHPKYFKVVPGEGMPLPQDPTCKGDLFMYFDIVFPARLTPAKKALVREALLM</sequence>
<dbReference type="OMA" id="SSKYVYH"/>
<dbReference type="GO" id="GO:0051082">
    <property type="term" value="F:unfolded protein binding"/>
    <property type="evidence" value="ECO:0007669"/>
    <property type="project" value="InterPro"/>
</dbReference>
<dbReference type="PRINTS" id="PR00625">
    <property type="entry name" value="JDOMAIN"/>
</dbReference>
<keyword evidence="6" id="KW-0966">Cell projection</keyword>
<evidence type="ECO:0000256" key="3">
    <source>
        <dbReference type="ARBA" id="ARBA00022846"/>
    </source>
</evidence>
<comment type="subcellular location">
    <subcellularLocation>
        <location evidence="1">Cell projection</location>
        <location evidence="1">Cilium</location>
        <location evidence="1">Flagellum</location>
    </subcellularLocation>
</comment>
<dbReference type="KEGG" id="pgut:117678078"/>
<dbReference type="Gene3D" id="1.10.287.110">
    <property type="entry name" value="DnaJ domain"/>
    <property type="match status" value="1"/>
</dbReference>
<keyword evidence="3" id="KW-0282">Flagellum</keyword>
<keyword evidence="2" id="KW-0970">Cilium biogenesis/degradation</keyword>
<protein>
    <recommendedName>
        <fullName evidence="9">DnaJ homolog subfamily B member 13</fullName>
    </recommendedName>
    <alternativeName>
        <fullName evidence="12">Testis and spermatogenesis cell-related protein 6</fullName>
    </alternativeName>
    <alternativeName>
        <fullName evidence="13">Testis spermatocyte apoptosis-related gene 6 protein</fullName>
    </alternativeName>
    <alternativeName>
        <fullName evidence="10">Testis spermatogenesis apoptosis-related gene 3 protein</fullName>
    </alternativeName>
    <alternativeName>
        <fullName evidence="11">Testis spermatogenesis apoptosis-related gene 6 protein</fullName>
    </alternativeName>
</protein>
<evidence type="ECO:0000313" key="15">
    <source>
        <dbReference type="Proteomes" id="UP001652622"/>
    </source>
</evidence>
<reference evidence="16" key="1">
    <citation type="submission" date="2025-08" db="UniProtKB">
        <authorList>
            <consortium name="RefSeq"/>
        </authorList>
    </citation>
    <scope>IDENTIFICATION</scope>
    <source>
        <tissue evidence="16">Blood</tissue>
    </source>
</reference>
<dbReference type="RefSeq" id="XP_034294672.1">
    <property type="nucleotide sequence ID" value="XM_034438781.2"/>
</dbReference>
<comment type="subunit">
    <text evidence="8">Homodimer. Component of the axonemal radial spoke complex 1 (RS1), at least composed of spoke head proteins RSPH1, RSPH3, RSPH9 and the cilia-specific component RSPH4A or sperm-specific component RSPH6A, spoke stalk proteins RSPH14, DNAJB13, DYDC1, ROPN1L and NME5, and the anchor protein IQUB. Interacts with SUN5. Interacts with IQUB.</text>
</comment>
<dbReference type="FunCoup" id="A0A6P9DG66">
    <property type="interactions" value="20"/>
</dbReference>
<dbReference type="PROSITE" id="PS50076">
    <property type="entry name" value="DNAJ_2"/>
    <property type="match status" value="1"/>
</dbReference>
<evidence type="ECO:0000256" key="9">
    <source>
        <dbReference type="ARBA" id="ARBA00071910"/>
    </source>
</evidence>
<evidence type="ECO:0000256" key="8">
    <source>
        <dbReference type="ARBA" id="ARBA00064985"/>
    </source>
</evidence>
<evidence type="ECO:0000256" key="6">
    <source>
        <dbReference type="ARBA" id="ARBA00023273"/>
    </source>
</evidence>
<dbReference type="GO" id="GO:0005829">
    <property type="term" value="C:cytosol"/>
    <property type="evidence" value="ECO:0007669"/>
    <property type="project" value="TreeGrafter"/>
</dbReference>
<dbReference type="InterPro" id="IPR018253">
    <property type="entry name" value="DnaJ_domain_CS"/>
</dbReference>
<dbReference type="FunFam" id="2.60.260.20:FF:000002">
    <property type="entry name" value="Dnaj homolog subfamily b member"/>
    <property type="match status" value="1"/>
</dbReference>
<dbReference type="AlphaFoldDB" id="A0A6P9DG66"/>
<dbReference type="CTD" id="374407"/>
<dbReference type="SUPFAM" id="SSF46565">
    <property type="entry name" value="Chaperone J-domain"/>
    <property type="match status" value="1"/>
</dbReference>
<evidence type="ECO:0000256" key="12">
    <source>
        <dbReference type="ARBA" id="ARBA00080190"/>
    </source>
</evidence>
<organism evidence="15 16">
    <name type="scientific">Pantherophis guttatus</name>
    <name type="common">Corn snake</name>
    <name type="synonym">Elaphe guttata</name>
    <dbReference type="NCBI Taxonomy" id="94885"/>
    <lineage>
        <taxon>Eukaryota</taxon>
        <taxon>Metazoa</taxon>
        <taxon>Chordata</taxon>
        <taxon>Craniata</taxon>
        <taxon>Vertebrata</taxon>
        <taxon>Euteleostomi</taxon>
        <taxon>Lepidosauria</taxon>
        <taxon>Squamata</taxon>
        <taxon>Bifurcata</taxon>
        <taxon>Unidentata</taxon>
        <taxon>Episquamata</taxon>
        <taxon>Toxicofera</taxon>
        <taxon>Serpentes</taxon>
        <taxon>Colubroidea</taxon>
        <taxon>Colubridae</taxon>
        <taxon>Colubrinae</taxon>
        <taxon>Pantherophis</taxon>
    </lineage>
</organism>
<gene>
    <name evidence="16" type="primary">DNAJB13</name>
</gene>
<evidence type="ECO:0000256" key="11">
    <source>
        <dbReference type="ARBA" id="ARBA00078669"/>
    </source>
</evidence>
<dbReference type="SUPFAM" id="SSF49493">
    <property type="entry name" value="HSP40/DnaJ peptide-binding domain"/>
    <property type="match status" value="2"/>
</dbReference>
<dbReference type="CDD" id="cd06257">
    <property type="entry name" value="DnaJ"/>
    <property type="match status" value="1"/>
</dbReference>
<dbReference type="FunFam" id="2.60.260.20:FF:000006">
    <property type="entry name" value="DnaJ subfamily B member 13"/>
    <property type="match status" value="1"/>
</dbReference>
<keyword evidence="5" id="KW-0143">Chaperone</keyword>
<evidence type="ECO:0000256" key="10">
    <source>
        <dbReference type="ARBA" id="ARBA00075378"/>
    </source>
</evidence>
<dbReference type="GO" id="GO:0006457">
    <property type="term" value="P:protein folding"/>
    <property type="evidence" value="ECO:0007669"/>
    <property type="project" value="InterPro"/>
</dbReference>
<dbReference type="InterPro" id="IPR008971">
    <property type="entry name" value="HSP40/DnaJ_pept-bd"/>
</dbReference>
<keyword evidence="15" id="KW-1185">Reference proteome</keyword>
<comment type="function">
    <text evidence="7">Functions as part of axonemal radial spoke complexes that play an important part in the motility of sperm and cilia.</text>
</comment>
<dbReference type="InterPro" id="IPR051339">
    <property type="entry name" value="DnaJ_subfamily_B"/>
</dbReference>
<dbReference type="GO" id="GO:0036126">
    <property type="term" value="C:sperm flagellum"/>
    <property type="evidence" value="ECO:0007669"/>
    <property type="project" value="UniProtKB-ARBA"/>
</dbReference>
<dbReference type="GeneID" id="117678078"/>
<dbReference type="Proteomes" id="UP001652622">
    <property type="component" value="Unplaced"/>
</dbReference>
<dbReference type="InterPro" id="IPR001623">
    <property type="entry name" value="DnaJ_domain"/>
</dbReference>
<dbReference type="CDD" id="cd10747">
    <property type="entry name" value="DnaJ_C"/>
    <property type="match status" value="1"/>
</dbReference>
<dbReference type="SMART" id="SM00271">
    <property type="entry name" value="DnaJ"/>
    <property type="match status" value="1"/>
</dbReference>
<evidence type="ECO:0000259" key="14">
    <source>
        <dbReference type="PROSITE" id="PS50076"/>
    </source>
</evidence>
<dbReference type="GO" id="GO:0030030">
    <property type="term" value="P:cell projection organization"/>
    <property type="evidence" value="ECO:0007669"/>
    <property type="project" value="UniProtKB-KW"/>
</dbReference>
<dbReference type="PANTHER" id="PTHR24078:SF519">
    <property type="entry name" value="DNAJ HOMOLOG SUBFAMILY B MEMBER 13"/>
    <property type="match status" value="1"/>
</dbReference>
<name>A0A6P9DG66_PANGU</name>
<dbReference type="Pfam" id="PF00226">
    <property type="entry name" value="DnaJ"/>
    <property type="match status" value="1"/>
</dbReference>
<evidence type="ECO:0000256" key="2">
    <source>
        <dbReference type="ARBA" id="ARBA00022794"/>
    </source>
</evidence>
<accession>A0A6P9DG66</accession>
<dbReference type="PANTHER" id="PTHR24078">
    <property type="entry name" value="DNAJ HOMOLOG SUBFAMILY C MEMBER"/>
    <property type="match status" value="1"/>
</dbReference>
<feature type="domain" description="J" evidence="14">
    <location>
        <begin position="4"/>
        <end position="68"/>
    </location>
</feature>
<dbReference type="GO" id="GO:0051087">
    <property type="term" value="F:protein-folding chaperone binding"/>
    <property type="evidence" value="ECO:0007669"/>
    <property type="project" value="TreeGrafter"/>
</dbReference>
<dbReference type="Gene3D" id="2.60.260.20">
    <property type="entry name" value="Urease metallochaperone UreE, N-terminal domain"/>
    <property type="match status" value="2"/>
</dbReference>
<dbReference type="InterPro" id="IPR002939">
    <property type="entry name" value="DnaJ_C"/>
</dbReference>
<evidence type="ECO:0000313" key="16">
    <source>
        <dbReference type="RefSeq" id="XP_034294672.1"/>
    </source>
</evidence>
<evidence type="ECO:0000256" key="13">
    <source>
        <dbReference type="ARBA" id="ARBA00081125"/>
    </source>
</evidence>
<dbReference type="Pfam" id="PF01556">
    <property type="entry name" value="DnaJ_C"/>
    <property type="match status" value="1"/>
</dbReference>
<dbReference type="OrthoDB" id="550424at2759"/>
<keyword evidence="4" id="KW-0969">Cilium</keyword>
<dbReference type="GO" id="GO:0007017">
    <property type="term" value="P:microtubule-based process"/>
    <property type="evidence" value="ECO:0007669"/>
    <property type="project" value="UniProtKB-ARBA"/>
</dbReference>
<evidence type="ECO:0000256" key="1">
    <source>
        <dbReference type="ARBA" id="ARBA00004230"/>
    </source>
</evidence>
<dbReference type="PROSITE" id="PS00636">
    <property type="entry name" value="DNAJ_1"/>
    <property type="match status" value="1"/>
</dbReference>
<dbReference type="FunFam" id="1.10.287.110:FF:000033">
    <property type="entry name" value="dnaJ homolog subfamily B member 13"/>
    <property type="match status" value="1"/>
</dbReference>
<evidence type="ECO:0000256" key="7">
    <source>
        <dbReference type="ARBA" id="ARBA00056649"/>
    </source>
</evidence>